<feature type="transmembrane region" description="Helical" evidence="1">
    <location>
        <begin position="15"/>
        <end position="37"/>
    </location>
</feature>
<evidence type="ECO:0000256" key="1">
    <source>
        <dbReference type="SAM" id="Phobius"/>
    </source>
</evidence>
<accession>A0A4S8PX25</accession>
<dbReference type="Proteomes" id="UP000308760">
    <property type="component" value="Unassembled WGS sequence"/>
</dbReference>
<dbReference type="EMBL" id="STGY01000079">
    <property type="protein sequence ID" value="THV34615.1"/>
    <property type="molecule type" value="Genomic_DNA"/>
</dbReference>
<feature type="transmembrane region" description="Helical" evidence="1">
    <location>
        <begin position="312"/>
        <end position="332"/>
    </location>
</feature>
<protein>
    <recommendedName>
        <fullName evidence="4">ABC transporter permease</fullName>
    </recommendedName>
</protein>
<dbReference type="PANTHER" id="PTHR37305:SF1">
    <property type="entry name" value="MEMBRANE PROTEIN"/>
    <property type="match status" value="1"/>
</dbReference>
<feature type="transmembrane region" description="Helical" evidence="1">
    <location>
        <begin position="169"/>
        <end position="199"/>
    </location>
</feature>
<comment type="caution">
    <text evidence="2">The sequence shown here is derived from an EMBL/GenBank/DDBJ whole genome shotgun (WGS) entry which is preliminary data.</text>
</comment>
<dbReference type="RefSeq" id="WP_136537101.1">
    <property type="nucleotide sequence ID" value="NZ_STGY01000079.1"/>
</dbReference>
<sequence>MNLYQSEIHRTRRRVLTLIFAIMAGVGLLALTVIMWFNSSTGPTEAQLADAQEIADEMNGEYEECASDENFFEDSPDWSWALEDEYYEDYSHEEMCAEFFTTGSEWVAEDFIYTYTFHLDREGVYIIMGAVLVVGLLAMLLSASAIGAEWTSGGMANLLVWHPNRLRVWGAKLGAALTITAASLVATAIVAFGLLYLTASVRGEVGNLNAVWWEDSLEIISRTVALGLGMSVLGASLAMLGRHTAIAGGIIAGYLIIGDLLVRFASIALRIEFPERLSLYTWVEAWLLGRKELFQWTAAGREETMVITSTDAGILIGLVIAGFAVLATWAFAKRDVT</sequence>
<proteinExistence type="predicted"/>
<gene>
    <name evidence="2" type="ORF">FAB82_24020</name>
</gene>
<keyword evidence="1" id="KW-0472">Membrane</keyword>
<evidence type="ECO:0000313" key="3">
    <source>
        <dbReference type="Proteomes" id="UP000308760"/>
    </source>
</evidence>
<dbReference type="GO" id="GO:0140359">
    <property type="term" value="F:ABC-type transporter activity"/>
    <property type="evidence" value="ECO:0007669"/>
    <property type="project" value="InterPro"/>
</dbReference>
<keyword evidence="1" id="KW-0812">Transmembrane</keyword>
<feature type="transmembrane region" description="Helical" evidence="1">
    <location>
        <begin position="219"/>
        <end position="240"/>
    </location>
</feature>
<dbReference type="AlphaFoldDB" id="A0A4S8PX25"/>
<evidence type="ECO:0000313" key="2">
    <source>
        <dbReference type="EMBL" id="THV34615.1"/>
    </source>
</evidence>
<dbReference type="PANTHER" id="PTHR37305">
    <property type="entry name" value="INTEGRAL MEMBRANE PROTEIN-RELATED"/>
    <property type="match status" value="1"/>
</dbReference>
<feature type="transmembrane region" description="Helical" evidence="1">
    <location>
        <begin position="124"/>
        <end position="148"/>
    </location>
</feature>
<keyword evidence="3" id="KW-1185">Reference proteome</keyword>
<feature type="transmembrane region" description="Helical" evidence="1">
    <location>
        <begin position="252"/>
        <end position="271"/>
    </location>
</feature>
<reference evidence="2 3" key="2">
    <citation type="submission" date="2019-05" db="EMBL/GenBank/DDBJ databases">
        <title>Glycomyces buryatensis sp. nov.</title>
        <authorList>
            <person name="Nikitina E."/>
        </authorList>
    </citation>
    <scope>NUCLEOTIDE SEQUENCE [LARGE SCALE GENOMIC DNA]</scope>
    <source>
        <strain evidence="2 3">18</strain>
    </source>
</reference>
<dbReference type="GO" id="GO:0005886">
    <property type="term" value="C:plasma membrane"/>
    <property type="evidence" value="ECO:0007669"/>
    <property type="project" value="UniProtKB-SubCell"/>
</dbReference>
<reference evidence="3" key="1">
    <citation type="submission" date="2019-04" db="EMBL/GenBank/DDBJ databases">
        <title>Nocardioides xinjiangensis sp. nov.</title>
        <authorList>
            <person name="Liu S."/>
        </authorList>
    </citation>
    <scope>NUCLEOTIDE SEQUENCE [LARGE SCALE GENOMIC DNA]</scope>
    <source>
        <strain evidence="3">18</strain>
    </source>
</reference>
<organism evidence="2 3">
    <name type="scientific">Glycomyces buryatensis</name>
    <dbReference type="NCBI Taxonomy" id="2570927"/>
    <lineage>
        <taxon>Bacteria</taxon>
        <taxon>Bacillati</taxon>
        <taxon>Actinomycetota</taxon>
        <taxon>Actinomycetes</taxon>
        <taxon>Glycomycetales</taxon>
        <taxon>Glycomycetaceae</taxon>
        <taxon>Glycomyces</taxon>
    </lineage>
</organism>
<name>A0A4S8PX25_9ACTN</name>
<keyword evidence="1" id="KW-1133">Transmembrane helix</keyword>
<evidence type="ECO:0008006" key="4">
    <source>
        <dbReference type="Google" id="ProtNLM"/>
    </source>
</evidence>
<dbReference type="OrthoDB" id="3352119at2"/>
<dbReference type="Pfam" id="PF12679">
    <property type="entry name" value="ABC2_membrane_2"/>
    <property type="match status" value="1"/>
</dbReference>